<feature type="region of interest" description="Disordered" evidence="1">
    <location>
        <begin position="35"/>
        <end position="66"/>
    </location>
</feature>
<accession>A0A423WQM4</accession>
<feature type="compositionally biased region" description="Polar residues" evidence="1">
    <location>
        <begin position="35"/>
        <end position="46"/>
    </location>
</feature>
<dbReference type="AlphaFoldDB" id="A0A423WQM4"/>
<organism evidence="3 4">
    <name type="scientific">Cytospora schulzeri</name>
    <dbReference type="NCBI Taxonomy" id="448051"/>
    <lineage>
        <taxon>Eukaryota</taxon>
        <taxon>Fungi</taxon>
        <taxon>Dikarya</taxon>
        <taxon>Ascomycota</taxon>
        <taxon>Pezizomycotina</taxon>
        <taxon>Sordariomycetes</taxon>
        <taxon>Sordariomycetidae</taxon>
        <taxon>Diaporthales</taxon>
        <taxon>Cytosporaceae</taxon>
        <taxon>Cytospora</taxon>
    </lineage>
</organism>
<feature type="signal peptide" evidence="2">
    <location>
        <begin position="1"/>
        <end position="17"/>
    </location>
</feature>
<comment type="caution">
    <text evidence="3">The sequence shown here is derived from an EMBL/GenBank/DDBJ whole genome shotgun (WGS) entry which is preliminary data.</text>
</comment>
<dbReference type="Proteomes" id="UP000283895">
    <property type="component" value="Unassembled WGS sequence"/>
</dbReference>
<name>A0A423WQM4_9PEZI</name>
<protein>
    <submittedName>
        <fullName evidence="3">Uncharacterized protein</fullName>
    </submittedName>
</protein>
<keyword evidence="4" id="KW-1185">Reference proteome</keyword>
<proteinExistence type="predicted"/>
<gene>
    <name evidence="3" type="ORF">VMCG_05203</name>
</gene>
<sequence>MWSLSATLSGFFLITLGHQSPSFPIPQDRFPRIQNTTASAAESKPQNPGEIYQVEPGDEYGDESRVPTTTTTLVFTVRRLACFAMPISRAIVAQKPPPSSSPDAFTPMQTVHNNPLGRMSADLLLT</sequence>
<evidence type="ECO:0000256" key="1">
    <source>
        <dbReference type="SAM" id="MobiDB-lite"/>
    </source>
</evidence>
<evidence type="ECO:0000313" key="3">
    <source>
        <dbReference type="EMBL" id="ROW05799.1"/>
    </source>
</evidence>
<keyword evidence="2" id="KW-0732">Signal</keyword>
<evidence type="ECO:0000256" key="2">
    <source>
        <dbReference type="SAM" id="SignalP"/>
    </source>
</evidence>
<dbReference type="EMBL" id="LKEA01000012">
    <property type="protein sequence ID" value="ROW05799.1"/>
    <property type="molecule type" value="Genomic_DNA"/>
</dbReference>
<reference evidence="3 4" key="1">
    <citation type="submission" date="2015-09" db="EMBL/GenBank/DDBJ databases">
        <title>Host preference determinants of Valsa canker pathogens revealed by comparative genomics.</title>
        <authorList>
            <person name="Yin Z."/>
            <person name="Huang L."/>
        </authorList>
    </citation>
    <scope>NUCLEOTIDE SEQUENCE [LARGE SCALE GENOMIC DNA]</scope>
    <source>
        <strain evidence="3 4">03-1</strain>
    </source>
</reference>
<evidence type="ECO:0000313" key="4">
    <source>
        <dbReference type="Proteomes" id="UP000283895"/>
    </source>
</evidence>
<feature type="chain" id="PRO_5019504787" evidence="2">
    <location>
        <begin position="18"/>
        <end position="126"/>
    </location>
</feature>